<organism evidence="2 3">
    <name type="scientific">Silvanigrella paludirubra</name>
    <dbReference type="NCBI Taxonomy" id="2499159"/>
    <lineage>
        <taxon>Bacteria</taxon>
        <taxon>Pseudomonadati</taxon>
        <taxon>Bdellovibrionota</taxon>
        <taxon>Oligoflexia</taxon>
        <taxon>Silvanigrellales</taxon>
        <taxon>Silvanigrellaceae</taxon>
        <taxon>Silvanigrella</taxon>
    </lineage>
</organism>
<protein>
    <submittedName>
        <fullName evidence="2">IS3 family transposase</fullName>
    </submittedName>
</protein>
<dbReference type="Pfam" id="PF13333">
    <property type="entry name" value="rve_2"/>
    <property type="match status" value="1"/>
</dbReference>
<dbReference type="InterPro" id="IPR001584">
    <property type="entry name" value="Integrase_cat-core"/>
</dbReference>
<proteinExistence type="predicted"/>
<evidence type="ECO:0000259" key="1">
    <source>
        <dbReference type="Pfam" id="PF13333"/>
    </source>
</evidence>
<dbReference type="OrthoDB" id="9813126at2"/>
<reference evidence="2 3" key="1">
    <citation type="submission" date="2019-10" db="EMBL/GenBank/DDBJ databases">
        <title>New species of Slilvanegrellaceae.</title>
        <authorList>
            <person name="Pitt A."/>
            <person name="Hahn M.W."/>
        </authorList>
    </citation>
    <scope>NUCLEOTIDE SEQUENCE [LARGE SCALE GENOMIC DNA]</scope>
    <source>
        <strain evidence="2 3">SP-Ram-0.45-NSY-1</strain>
    </source>
</reference>
<name>A0A6N6W0C2_9BACT</name>
<keyword evidence="3" id="KW-1185">Reference proteome</keyword>
<dbReference type="GO" id="GO:0015074">
    <property type="term" value="P:DNA integration"/>
    <property type="evidence" value="ECO:0007669"/>
    <property type="project" value="InterPro"/>
</dbReference>
<evidence type="ECO:0000313" key="2">
    <source>
        <dbReference type="EMBL" id="KAB8041132.1"/>
    </source>
</evidence>
<feature type="domain" description="Integrase catalytic" evidence="1">
    <location>
        <begin position="4"/>
        <end position="42"/>
    </location>
</feature>
<accession>A0A6N6W0C2</accession>
<dbReference type="EMBL" id="WFLM01000001">
    <property type="protein sequence ID" value="KAB8041132.1"/>
    <property type="molecule type" value="Genomic_DNA"/>
</dbReference>
<evidence type="ECO:0000313" key="3">
    <source>
        <dbReference type="Proteomes" id="UP000437748"/>
    </source>
</evidence>
<sequence>MVVTFLQEKKQKSSVIEYIEVFYNRIRAHSALDYHAPLEYEENYEI</sequence>
<dbReference type="Proteomes" id="UP000437748">
    <property type="component" value="Unassembled WGS sequence"/>
</dbReference>
<dbReference type="AlphaFoldDB" id="A0A6N6W0C2"/>
<comment type="caution">
    <text evidence="2">The sequence shown here is derived from an EMBL/GenBank/DDBJ whole genome shotgun (WGS) entry which is preliminary data.</text>
</comment>
<gene>
    <name evidence="2" type="ORF">GCL60_02620</name>
</gene>